<dbReference type="InterPro" id="IPR035107">
    <property type="entry name" value="tRNA_thiolation_TtcA_Ctu1"/>
</dbReference>
<keyword evidence="2" id="KW-0067">ATP-binding</keyword>
<keyword evidence="1" id="KW-0808">Transferase</keyword>
<dbReference type="PANTHER" id="PTHR11807">
    <property type="entry name" value="ATPASES OF THE PP SUPERFAMILY-RELATED"/>
    <property type="match status" value="1"/>
</dbReference>
<feature type="binding site" evidence="2">
    <location>
        <position position="163"/>
    </location>
    <ligand>
        <name>ATP</name>
        <dbReference type="ChEBI" id="CHEBI:30616"/>
    </ligand>
</feature>
<dbReference type="GeneID" id="19879521"/>
<dbReference type="InterPro" id="IPR020554">
    <property type="entry name" value="UPF0021_CS"/>
</dbReference>
<dbReference type="GO" id="GO:0005524">
    <property type="term" value="F:ATP binding"/>
    <property type="evidence" value="ECO:0007669"/>
    <property type="project" value="UniProtKB-KW"/>
</dbReference>
<dbReference type="CDD" id="cd01713">
    <property type="entry name" value="CTU1-like"/>
    <property type="match status" value="1"/>
</dbReference>
<dbReference type="PIRSF" id="PIRSF004976">
    <property type="entry name" value="ATPase_YdaO"/>
    <property type="match status" value="1"/>
</dbReference>
<dbReference type="OrthoDB" id="198857at2759"/>
<sequence length="326" mass="37057">MLCDLCSRDKPVIKRPKNGTMVCKSCFFALFEAEVHETIVQNEFFFRGEKVLVAVSGGKDSTVLAYVMSLLNDRHDYGINLHLVCVDEGIKGYRDHSLETVKQNKEDYNLELEIVSFKELFNLTMDEVMQKKRMGSCTYCGVFRRQALEEGARRIGATKIITGHNADDMAETVILNLLRGDFNRLKRCTAAKTKRNVSSEVCIEDMGKGCGCSNEQNVGSTSLVRVKPFKYIYEKEIVFYAYLKNLKYFSTECIYSPGAHREYARMFLRSLDPELIMNVIKSGEFLERSDTNSRVWNCVLCGKMTSSAAKKCKACVLLNSLQNMLN</sequence>
<proteinExistence type="predicted"/>
<dbReference type="VEuPathDB" id="MicrosporidiaDB:VCUG_01647"/>
<feature type="binding site" evidence="2">
    <location>
        <position position="86"/>
    </location>
    <ligand>
        <name>ATP</name>
        <dbReference type="ChEBI" id="CHEBI:30616"/>
    </ligand>
</feature>
<dbReference type="RefSeq" id="XP_008074663.1">
    <property type="nucleotide sequence ID" value="XM_008076472.1"/>
</dbReference>
<dbReference type="HOGENOM" id="CLU_026481_1_2_1"/>
<name>L2GUC1_VAVCU</name>
<feature type="binding site" evidence="2">
    <location>
        <position position="168"/>
    </location>
    <ligand>
        <name>ATP</name>
        <dbReference type="ChEBI" id="CHEBI:30616"/>
    </ligand>
</feature>
<dbReference type="AlphaFoldDB" id="L2GUC1"/>
<dbReference type="GO" id="GO:0002144">
    <property type="term" value="C:cytosolic tRNA wobble base thiouridylase complex"/>
    <property type="evidence" value="ECO:0007669"/>
    <property type="project" value="EnsemblFungi"/>
</dbReference>
<dbReference type="Proteomes" id="UP000011081">
    <property type="component" value="Unassembled WGS sequence"/>
</dbReference>
<keyword evidence="2" id="KW-0547">Nucleotide-binding</keyword>
<dbReference type="GO" id="GO:0016779">
    <property type="term" value="F:nucleotidyltransferase activity"/>
    <property type="evidence" value="ECO:0007669"/>
    <property type="project" value="EnsemblFungi"/>
</dbReference>
<evidence type="ECO:0000313" key="5">
    <source>
        <dbReference type="Proteomes" id="UP000011081"/>
    </source>
</evidence>
<dbReference type="PANTHER" id="PTHR11807:SF12">
    <property type="entry name" value="CYTOPLASMIC TRNA 2-THIOLATION PROTEIN 1"/>
    <property type="match status" value="1"/>
</dbReference>
<dbReference type="SUPFAM" id="SSF52402">
    <property type="entry name" value="Adenine nucleotide alpha hydrolases-like"/>
    <property type="match status" value="1"/>
</dbReference>
<dbReference type="GO" id="GO:0005777">
    <property type="term" value="C:peroxisome"/>
    <property type="evidence" value="ECO:0007669"/>
    <property type="project" value="EnsemblFungi"/>
</dbReference>
<protein>
    <submittedName>
        <fullName evidence="4">TIGR00269 family protein</fullName>
    </submittedName>
</protein>
<dbReference type="InterPro" id="IPR014729">
    <property type="entry name" value="Rossmann-like_a/b/a_fold"/>
</dbReference>
<dbReference type="STRING" id="948595.L2GUC1"/>
<dbReference type="FunCoup" id="L2GUC1">
    <property type="interactions" value="60"/>
</dbReference>
<reference evidence="5" key="1">
    <citation type="submission" date="2011-03" db="EMBL/GenBank/DDBJ databases">
        <title>The genome sequence of Vavraia culicis strain floridensis.</title>
        <authorList>
            <consortium name="The Broad Institute Genome Sequencing Platform"/>
            <person name="Cuomo C."/>
            <person name="Becnel J."/>
            <person name="Sanscrainte N."/>
            <person name="Young S.K."/>
            <person name="Zeng Q."/>
            <person name="Gargeya S."/>
            <person name="Fitzgerald M."/>
            <person name="Haas B."/>
            <person name="Abouelleil A."/>
            <person name="Alvarado L."/>
            <person name="Arachchi H.M."/>
            <person name="Berlin A."/>
            <person name="Chapman S.B."/>
            <person name="Gearin G."/>
            <person name="Goldberg J."/>
            <person name="Griggs A."/>
            <person name="Gujja S."/>
            <person name="Hansen M."/>
            <person name="Heiman D."/>
            <person name="Howarth C."/>
            <person name="Larimer J."/>
            <person name="Lui A."/>
            <person name="MacDonald P.J.P."/>
            <person name="McCowen C."/>
            <person name="Montmayeur A."/>
            <person name="Murphy C."/>
            <person name="Neiman D."/>
            <person name="Pearson M."/>
            <person name="Priest M."/>
            <person name="Roberts A."/>
            <person name="Saif S."/>
            <person name="Shea T."/>
            <person name="Sisk P."/>
            <person name="Stolte C."/>
            <person name="Sykes S."/>
            <person name="Wortman J."/>
            <person name="Nusbaum C."/>
            <person name="Birren B."/>
        </authorList>
    </citation>
    <scope>NUCLEOTIDE SEQUENCE [LARGE SCALE GENOMIC DNA]</scope>
    <source>
        <strain evidence="5">floridensis</strain>
    </source>
</reference>
<gene>
    <name evidence="4" type="ORF">VCUG_01647</name>
</gene>
<evidence type="ECO:0000259" key="3">
    <source>
        <dbReference type="Pfam" id="PF01171"/>
    </source>
</evidence>
<dbReference type="Gene3D" id="3.40.50.620">
    <property type="entry name" value="HUPs"/>
    <property type="match status" value="1"/>
</dbReference>
<dbReference type="GO" id="GO:0005739">
    <property type="term" value="C:mitochondrion"/>
    <property type="evidence" value="ECO:0007669"/>
    <property type="project" value="TreeGrafter"/>
</dbReference>
<feature type="binding site" evidence="2">
    <location>
        <position position="60"/>
    </location>
    <ligand>
        <name>ATP</name>
        <dbReference type="ChEBI" id="CHEBI:30616"/>
    </ligand>
</feature>
<evidence type="ECO:0000256" key="1">
    <source>
        <dbReference type="ARBA" id="ARBA00022679"/>
    </source>
</evidence>
<accession>L2GUC1</accession>
<feature type="domain" description="tRNA(Ile)-lysidine/2-thiocytidine synthase N-terminal" evidence="3">
    <location>
        <begin position="50"/>
        <end position="254"/>
    </location>
</feature>
<dbReference type="EMBL" id="GL877430">
    <property type="protein sequence ID" value="ELA46873.1"/>
    <property type="molecule type" value="Genomic_DNA"/>
</dbReference>
<dbReference type="PROSITE" id="PS01263">
    <property type="entry name" value="UPF0021"/>
    <property type="match status" value="1"/>
</dbReference>
<feature type="binding site" evidence="2">
    <location>
        <begin position="54"/>
        <end position="56"/>
    </location>
    <ligand>
        <name>ATP</name>
        <dbReference type="ChEBI" id="CHEBI:30616"/>
    </ligand>
</feature>
<dbReference type="InterPro" id="IPR056369">
    <property type="entry name" value="CTU1-like_ATP-bd"/>
</dbReference>
<organism evidence="4 5">
    <name type="scientific">Vavraia culicis (isolate floridensis)</name>
    <name type="common">Microsporidian parasite</name>
    <dbReference type="NCBI Taxonomy" id="948595"/>
    <lineage>
        <taxon>Eukaryota</taxon>
        <taxon>Fungi</taxon>
        <taxon>Fungi incertae sedis</taxon>
        <taxon>Microsporidia</taxon>
        <taxon>Pleistophoridae</taxon>
        <taxon>Vavraia</taxon>
    </lineage>
</organism>
<evidence type="ECO:0000256" key="2">
    <source>
        <dbReference type="PIRSR" id="PIRSR004976-51"/>
    </source>
</evidence>
<dbReference type="GO" id="GO:0000049">
    <property type="term" value="F:tRNA binding"/>
    <property type="evidence" value="ECO:0007669"/>
    <property type="project" value="EnsemblFungi"/>
</dbReference>
<evidence type="ECO:0000313" key="4">
    <source>
        <dbReference type="EMBL" id="ELA46873.1"/>
    </source>
</evidence>
<dbReference type="OMA" id="KPVRGIC"/>
<dbReference type="InterPro" id="IPR011063">
    <property type="entry name" value="TilS/TtcA_N"/>
</dbReference>
<keyword evidence="5" id="KW-1185">Reference proteome</keyword>
<dbReference type="InParanoid" id="L2GUC1"/>
<dbReference type="GO" id="GO:0032447">
    <property type="term" value="P:protein urmylation"/>
    <property type="evidence" value="ECO:0007669"/>
    <property type="project" value="EnsemblFungi"/>
</dbReference>
<dbReference type="GO" id="GO:0103016">
    <property type="term" value="F:tRNA-uridine 2-sulfurtransferase activity"/>
    <property type="evidence" value="ECO:0007669"/>
    <property type="project" value="EnsemblFungi"/>
</dbReference>
<dbReference type="Pfam" id="PF01171">
    <property type="entry name" value="ATP_bind_3"/>
    <property type="match status" value="1"/>
</dbReference>
<dbReference type="GO" id="GO:0002143">
    <property type="term" value="P:tRNA wobble position uridine thiolation"/>
    <property type="evidence" value="ECO:0007669"/>
    <property type="project" value="EnsemblFungi"/>
</dbReference>